<name>A0A6G1HIT4_9PEZI</name>
<dbReference type="AlphaFoldDB" id="A0A6G1HIT4"/>
<evidence type="ECO:0000313" key="3">
    <source>
        <dbReference type="Proteomes" id="UP000799640"/>
    </source>
</evidence>
<keyword evidence="3" id="KW-1185">Reference proteome</keyword>
<feature type="compositionally biased region" description="Polar residues" evidence="1">
    <location>
        <begin position="16"/>
        <end position="33"/>
    </location>
</feature>
<sequence>MHYFCPVRLAATTTSRFSSQSGRVTGHRTSYITSPPLGSASHSPPSSSPCHPAYPAQGRRTQLASARPASLRFRHCGLRLVSNVAFRAWVYLREVDDSALSRVPPSVRGRLRCNSYPGEINWNHCSMAVVPVGRSVGGSVSGASWYDGSWVGESSSWAISSCGDLASYPRRPKAYHEGLKSLCSRRVKG</sequence>
<dbReference type="Proteomes" id="UP000799640">
    <property type="component" value="Unassembled WGS sequence"/>
</dbReference>
<accession>A0A6G1HIT4</accession>
<proteinExistence type="predicted"/>
<evidence type="ECO:0000313" key="2">
    <source>
        <dbReference type="EMBL" id="KAF2395902.1"/>
    </source>
</evidence>
<gene>
    <name evidence="2" type="ORF">EJ06DRAFT_258026</name>
</gene>
<feature type="compositionally biased region" description="Low complexity" evidence="1">
    <location>
        <begin position="34"/>
        <end position="56"/>
    </location>
</feature>
<evidence type="ECO:0000256" key="1">
    <source>
        <dbReference type="SAM" id="MobiDB-lite"/>
    </source>
</evidence>
<organism evidence="2 3">
    <name type="scientific">Trichodelitschia bisporula</name>
    <dbReference type="NCBI Taxonomy" id="703511"/>
    <lineage>
        <taxon>Eukaryota</taxon>
        <taxon>Fungi</taxon>
        <taxon>Dikarya</taxon>
        <taxon>Ascomycota</taxon>
        <taxon>Pezizomycotina</taxon>
        <taxon>Dothideomycetes</taxon>
        <taxon>Dothideomycetes incertae sedis</taxon>
        <taxon>Phaeotrichales</taxon>
        <taxon>Phaeotrichaceae</taxon>
        <taxon>Trichodelitschia</taxon>
    </lineage>
</organism>
<reference evidence="2" key="1">
    <citation type="journal article" date="2020" name="Stud. Mycol.">
        <title>101 Dothideomycetes genomes: a test case for predicting lifestyles and emergence of pathogens.</title>
        <authorList>
            <person name="Haridas S."/>
            <person name="Albert R."/>
            <person name="Binder M."/>
            <person name="Bloem J."/>
            <person name="Labutti K."/>
            <person name="Salamov A."/>
            <person name="Andreopoulos B."/>
            <person name="Baker S."/>
            <person name="Barry K."/>
            <person name="Bills G."/>
            <person name="Bluhm B."/>
            <person name="Cannon C."/>
            <person name="Castanera R."/>
            <person name="Culley D."/>
            <person name="Daum C."/>
            <person name="Ezra D."/>
            <person name="Gonzalez J."/>
            <person name="Henrissat B."/>
            <person name="Kuo A."/>
            <person name="Liang C."/>
            <person name="Lipzen A."/>
            <person name="Lutzoni F."/>
            <person name="Magnuson J."/>
            <person name="Mondo S."/>
            <person name="Nolan M."/>
            <person name="Ohm R."/>
            <person name="Pangilinan J."/>
            <person name="Park H.-J."/>
            <person name="Ramirez L."/>
            <person name="Alfaro M."/>
            <person name="Sun H."/>
            <person name="Tritt A."/>
            <person name="Yoshinaga Y."/>
            <person name="Zwiers L.-H."/>
            <person name="Turgeon B."/>
            <person name="Goodwin S."/>
            <person name="Spatafora J."/>
            <person name="Crous P."/>
            <person name="Grigoriev I."/>
        </authorList>
    </citation>
    <scope>NUCLEOTIDE SEQUENCE</scope>
    <source>
        <strain evidence="2">CBS 262.69</strain>
    </source>
</reference>
<feature type="region of interest" description="Disordered" evidence="1">
    <location>
        <begin position="16"/>
        <end position="56"/>
    </location>
</feature>
<protein>
    <submittedName>
        <fullName evidence="2">Uncharacterized protein</fullName>
    </submittedName>
</protein>
<dbReference type="EMBL" id="ML996710">
    <property type="protein sequence ID" value="KAF2395902.1"/>
    <property type="molecule type" value="Genomic_DNA"/>
</dbReference>